<dbReference type="Proteomes" id="UP000588017">
    <property type="component" value="Unassembled WGS sequence"/>
</dbReference>
<accession>A0A841K560</accession>
<proteinExistence type="predicted"/>
<protein>
    <submittedName>
        <fullName evidence="1">Uncharacterized protein</fullName>
    </submittedName>
</protein>
<dbReference type="AlphaFoldDB" id="A0A841K560"/>
<reference evidence="1 2" key="1">
    <citation type="submission" date="2020-08" db="EMBL/GenBank/DDBJ databases">
        <title>Genomic Encyclopedia of Type Strains, Phase IV (KMG-IV): sequencing the most valuable type-strain genomes for metagenomic binning, comparative biology and taxonomic classification.</title>
        <authorList>
            <person name="Goeker M."/>
        </authorList>
    </citation>
    <scope>NUCLEOTIDE SEQUENCE [LARGE SCALE GENOMIC DNA]</scope>
    <source>
        <strain evidence="1 2">DSM 101465</strain>
    </source>
</reference>
<name>A0A841K560_9HYPH</name>
<evidence type="ECO:0000313" key="1">
    <source>
        <dbReference type="EMBL" id="MBB6167140.1"/>
    </source>
</evidence>
<dbReference type="EMBL" id="JACHEH010000002">
    <property type="protein sequence ID" value="MBB6167140.1"/>
    <property type="molecule type" value="Genomic_DNA"/>
</dbReference>
<gene>
    <name evidence="1" type="ORF">HNQ73_000758</name>
</gene>
<sequence length="80" mass="8844">MGGGSYQFGGKPERFCTLSPVAIRFQLLQEGWHSRHKLMSHQTGDAVAIPPAWRETIKIVLILPPNANNYAVQLDRAVSA</sequence>
<keyword evidence="2" id="KW-1185">Reference proteome</keyword>
<organism evidence="1 2">
    <name type="scientific">Chelatococcus composti</name>
    <dbReference type="NCBI Taxonomy" id="1743235"/>
    <lineage>
        <taxon>Bacteria</taxon>
        <taxon>Pseudomonadati</taxon>
        <taxon>Pseudomonadota</taxon>
        <taxon>Alphaproteobacteria</taxon>
        <taxon>Hyphomicrobiales</taxon>
        <taxon>Chelatococcaceae</taxon>
        <taxon>Chelatococcus</taxon>
    </lineage>
</organism>
<comment type="caution">
    <text evidence="1">The sequence shown here is derived from an EMBL/GenBank/DDBJ whole genome shotgun (WGS) entry which is preliminary data.</text>
</comment>
<evidence type="ECO:0000313" key="2">
    <source>
        <dbReference type="Proteomes" id="UP000588017"/>
    </source>
</evidence>
<dbReference type="RefSeq" id="WP_183332433.1">
    <property type="nucleotide sequence ID" value="NZ_BMHX01000002.1"/>
</dbReference>